<evidence type="ECO:0000313" key="9">
    <source>
        <dbReference type="Proteomes" id="UP000286997"/>
    </source>
</evidence>
<dbReference type="EMBL" id="SACP01000009">
    <property type="protein sequence ID" value="RVU18366.1"/>
    <property type="molecule type" value="Genomic_DNA"/>
</dbReference>
<dbReference type="GO" id="GO:0005524">
    <property type="term" value="F:ATP binding"/>
    <property type="evidence" value="ECO:0007669"/>
    <property type="project" value="UniProtKB-KW"/>
</dbReference>
<organism evidence="8 9">
    <name type="scientific">Methylobacterium oryzihabitans</name>
    <dbReference type="NCBI Taxonomy" id="2499852"/>
    <lineage>
        <taxon>Bacteria</taxon>
        <taxon>Pseudomonadati</taxon>
        <taxon>Pseudomonadota</taxon>
        <taxon>Alphaproteobacteria</taxon>
        <taxon>Hyphomicrobiales</taxon>
        <taxon>Methylobacteriaceae</taxon>
        <taxon>Methylobacterium</taxon>
    </lineage>
</organism>
<name>A0A3S2VQJ1_9HYPH</name>
<dbReference type="PANTHER" id="PTHR42794">
    <property type="entry name" value="HEMIN IMPORT ATP-BINDING PROTEIN HMUV"/>
    <property type="match status" value="1"/>
</dbReference>
<evidence type="ECO:0000256" key="4">
    <source>
        <dbReference type="ARBA" id="ARBA00022840"/>
    </source>
</evidence>
<proteinExistence type="inferred from homology"/>
<dbReference type="InterPro" id="IPR017871">
    <property type="entry name" value="ABC_transporter-like_CS"/>
</dbReference>
<keyword evidence="2" id="KW-0813">Transport</keyword>
<keyword evidence="5" id="KW-1278">Translocase</keyword>
<dbReference type="Gene3D" id="3.40.50.300">
    <property type="entry name" value="P-loop containing nucleotide triphosphate hydrolases"/>
    <property type="match status" value="1"/>
</dbReference>
<dbReference type="PROSITE" id="PS50893">
    <property type="entry name" value="ABC_TRANSPORTER_2"/>
    <property type="match status" value="1"/>
</dbReference>
<dbReference type="InterPro" id="IPR003593">
    <property type="entry name" value="AAA+_ATPase"/>
</dbReference>
<dbReference type="AlphaFoldDB" id="A0A3S2VQJ1"/>
<comment type="caution">
    <text evidence="8">The sequence shown here is derived from an EMBL/GenBank/DDBJ whole genome shotgun (WGS) entry which is preliminary data.</text>
</comment>
<reference evidence="8 9" key="1">
    <citation type="submission" date="2019-01" db="EMBL/GenBank/DDBJ databases">
        <authorList>
            <person name="Chen W.-M."/>
        </authorList>
    </citation>
    <scope>NUCLEOTIDE SEQUENCE [LARGE SCALE GENOMIC DNA]</scope>
    <source>
        <strain evidence="8 9">TER-1</strain>
    </source>
</reference>
<evidence type="ECO:0000256" key="3">
    <source>
        <dbReference type="ARBA" id="ARBA00022741"/>
    </source>
</evidence>
<dbReference type="Proteomes" id="UP000286997">
    <property type="component" value="Unassembled WGS sequence"/>
</dbReference>
<dbReference type="SMART" id="SM00382">
    <property type="entry name" value="AAA"/>
    <property type="match status" value="1"/>
</dbReference>
<comment type="function">
    <text evidence="6">Part of the ABC transporter complex HmuTUV involved in hemin import. Responsible for energy coupling to the transport system.</text>
</comment>
<evidence type="ECO:0000313" key="8">
    <source>
        <dbReference type="EMBL" id="RVU18366.1"/>
    </source>
</evidence>
<protein>
    <submittedName>
        <fullName evidence="8">ATP-binding cassette domain-containing protein</fullName>
    </submittedName>
</protein>
<evidence type="ECO:0000256" key="2">
    <source>
        <dbReference type="ARBA" id="ARBA00022448"/>
    </source>
</evidence>
<feature type="domain" description="ABC transporter" evidence="7">
    <location>
        <begin position="13"/>
        <end position="249"/>
    </location>
</feature>
<dbReference type="Pfam" id="PF00005">
    <property type="entry name" value="ABC_tran"/>
    <property type="match status" value="1"/>
</dbReference>
<evidence type="ECO:0000256" key="5">
    <source>
        <dbReference type="ARBA" id="ARBA00022967"/>
    </source>
</evidence>
<dbReference type="PANTHER" id="PTHR42794:SF1">
    <property type="entry name" value="HEMIN IMPORT ATP-BINDING PROTEIN HMUV"/>
    <property type="match status" value="1"/>
</dbReference>
<keyword evidence="4 8" id="KW-0067">ATP-binding</keyword>
<dbReference type="GO" id="GO:0016887">
    <property type="term" value="F:ATP hydrolysis activity"/>
    <property type="evidence" value="ECO:0007669"/>
    <property type="project" value="InterPro"/>
</dbReference>
<evidence type="ECO:0000259" key="7">
    <source>
        <dbReference type="PROSITE" id="PS50893"/>
    </source>
</evidence>
<keyword evidence="3" id="KW-0547">Nucleotide-binding</keyword>
<dbReference type="CDD" id="cd03214">
    <property type="entry name" value="ABC_Iron-Siderophores_B12_Hemin"/>
    <property type="match status" value="1"/>
</dbReference>
<dbReference type="FunFam" id="3.40.50.300:FF:000134">
    <property type="entry name" value="Iron-enterobactin ABC transporter ATP-binding protein"/>
    <property type="match status" value="1"/>
</dbReference>
<dbReference type="InterPro" id="IPR027417">
    <property type="entry name" value="P-loop_NTPase"/>
</dbReference>
<dbReference type="OrthoDB" id="9810077at2"/>
<dbReference type="InterPro" id="IPR003439">
    <property type="entry name" value="ABC_transporter-like_ATP-bd"/>
</dbReference>
<keyword evidence="9" id="KW-1185">Reference proteome</keyword>
<dbReference type="SUPFAM" id="SSF52540">
    <property type="entry name" value="P-loop containing nucleoside triphosphate hydrolases"/>
    <property type="match status" value="1"/>
</dbReference>
<accession>A0A3S2VQJ1</accession>
<evidence type="ECO:0000256" key="6">
    <source>
        <dbReference type="ARBA" id="ARBA00037066"/>
    </source>
</evidence>
<gene>
    <name evidence="8" type="ORF">EOE48_10735</name>
</gene>
<dbReference type="RefSeq" id="WP_127728797.1">
    <property type="nucleotide sequence ID" value="NZ_SACP01000009.1"/>
</dbReference>
<comment type="similarity">
    <text evidence="1">Belongs to the ABC transporter superfamily.</text>
</comment>
<dbReference type="PROSITE" id="PS00211">
    <property type="entry name" value="ABC_TRANSPORTER_1"/>
    <property type="match status" value="1"/>
</dbReference>
<evidence type="ECO:0000256" key="1">
    <source>
        <dbReference type="ARBA" id="ARBA00005417"/>
    </source>
</evidence>
<sequence>MRRHADRSATALFELAGIRVEAGGRTLLDGITHRFAPGRICGLIGPNGSGKSTLMRLLARQAPSGLGRIRFHGEDLAAISPREFARQVAYLPQFTPPTDGMRVEELVALGRFPWHGLLGRFGARDREKVDEALRRTGTGAFRGRVVASLSGGERQRVWLAMLLAQDAACLLLDEPTSALDIAHQIDVLSLVRALGREGGLSVIVILHDINMAARFCDDIVALGHGRIVAQGTPDAVMREDVLARIYGLRMGIHRLPGTGDVVGYPL</sequence>